<organism evidence="2 3">
    <name type="scientific">Podospora didyma</name>
    <dbReference type="NCBI Taxonomy" id="330526"/>
    <lineage>
        <taxon>Eukaryota</taxon>
        <taxon>Fungi</taxon>
        <taxon>Dikarya</taxon>
        <taxon>Ascomycota</taxon>
        <taxon>Pezizomycotina</taxon>
        <taxon>Sordariomycetes</taxon>
        <taxon>Sordariomycetidae</taxon>
        <taxon>Sordariales</taxon>
        <taxon>Podosporaceae</taxon>
        <taxon>Podospora</taxon>
    </lineage>
</organism>
<dbReference type="EMBL" id="JAULSW010000001">
    <property type="protein sequence ID" value="KAK3394855.1"/>
    <property type="molecule type" value="Genomic_DNA"/>
</dbReference>
<feature type="region of interest" description="Disordered" evidence="1">
    <location>
        <begin position="1"/>
        <end position="78"/>
    </location>
</feature>
<feature type="compositionally biased region" description="Basic and acidic residues" evidence="1">
    <location>
        <begin position="659"/>
        <end position="670"/>
    </location>
</feature>
<feature type="region of interest" description="Disordered" evidence="1">
    <location>
        <begin position="1138"/>
        <end position="1160"/>
    </location>
</feature>
<evidence type="ECO:0000313" key="3">
    <source>
        <dbReference type="Proteomes" id="UP001285441"/>
    </source>
</evidence>
<feature type="compositionally biased region" description="Low complexity" evidence="1">
    <location>
        <begin position="848"/>
        <end position="910"/>
    </location>
</feature>
<feature type="compositionally biased region" description="Pro residues" evidence="1">
    <location>
        <begin position="33"/>
        <end position="45"/>
    </location>
</feature>
<dbReference type="Proteomes" id="UP001285441">
    <property type="component" value="Unassembled WGS sequence"/>
</dbReference>
<feature type="region of interest" description="Disordered" evidence="1">
    <location>
        <begin position="290"/>
        <end position="340"/>
    </location>
</feature>
<reference evidence="2" key="2">
    <citation type="submission" date="2023-06" db="EMBL/GenBank/DDBJ databases">
        <authorList>
            <consortium name="Lawrence Berkeley National Laboratory"/>
            <person name="Haridas S."/>
            <person name="Hensen N."/>
            <person name="Bonometti L."/>
            <person name="Westerberg I."/>
            <person name="Brannstrom I.O."/>
            <person name="Guillou S."/>
            <person name="Cros-Aarteil S."/>
            <person name="Calhoun S."/>
            <person name="Kuo A."/>
            <person name="Mondo S."/>
            <person name="Pangilinan J."/>
            <person name="Riley R."/>
            <person name="LaButti K."/>
            <person name="Andreopoulos B."/>
            <person name="Lipzen A."/>
            <person name="Chen C."/>
            <person name="Yanf M."/>
            <person name="Daum C."/>
            <person name="Ng V."/>
            <person name="Clum A."/>
            <person name="Steindorff A."/>
            <person name="Ohm R."/>
            <person name="Martin F."/>
            <person name="Silar P."/>
            <person name="Natvig D."/>
            <person name="Lalanne C."/>
            <person name="Gautier V."/>
            <person name="Ament-velasquez S.L."/>
            <person name="Kruys A."/>
            <person name="Hutchinson M.I."/>
            <person name="Powell A.J."/>
            <person name="Barry K."/>
            <person name="Miller A.N."/>
            <person name="Grigoriev I.V."/>
            <person name="Debuchy R."/>
            <person name="Gladieux P."/>
            <person name="Thoren M.H."/>
            <person name="Johannesson H."/>
        </authorList>
    </citation>
    <scope>NUCLEOTIDE SEQUENCE</scope>
    <source>
        <strain evidence="2">CBS 232.78</strain>
    </source>
</reference>
<feature type="compositionally biased region" description="Polar residues" evidence="1">
    <location>
        <begin position="982"/>
        <end position="996"/>
    </location>
</feature>
<protein>
    <submittedName>
        <fullName evidence="2">Uncharacterized protein</fullName>
    </submittedName>
</protein>
<feature type="compositionally biased region" description="Polar residues" evidence="1">
    <location>
        <begin position="940"/>
        <end position="951"/>
    </location>
</feature>
<feature type="compositionally biased region" description="Low complexity" evidence="1">
    <location>
        <begin position="677"/>
        <end position="686"/>
    </location>
</feature>
<feature type="compositionally biased region" description="Polar residues" evidence="1">
    <location>
        <begin position="66"/>
        <end position="77"/>
    </location>
</feature>
<feature type="compositionally biased region" description="Polar residues" evidence="1">
    <location>
        <begin position="479"/>
        <end position="491"/>
    </location>
</feature>
<accession>A0AAE0U8V4</accession>
<reference evidence="2" key="1">
    <citation type="journal article" date="2023" name="Mol. Phylogenet. Evol.">
        <title>Genome-scale phylogeny and comparative genomics of the fungal order Sordariales.</title>
        <authorList>
            <person name="Hensen N."/>
            <person name="Bonometti L."/>
            <person name="Westerberg I."/>
            <person name="Brannstrom I.O."/>
            <person name="Guillou S."/>
            <person name="Cros-Aarteil S."/>
            <person name="Calhoun S."/>
            <person name="Haridas S."/>
            <person name="Kuo A."/>
            <person name="Mondo S."/>
            <person name="Pangilinan J."/>
            <person name="Riley R."/>
            <person name="LaButti K."/>
            <person name="Andreopoulos B."/>
            <person name="Lipzen A."/>
            <person name="Chen C."/>
            <person name="Yan M."/>
            <person name="Daum C."/>
            <person name="Ng V."/>
            <person name="Clum A."/>
            <person name="Steindorff A."/>
            <person name="Ohm R.A."/>
            <person name="Martin F."/>
            <person name="Silar P."/>
            <person name="Natvig D.O."/>
            <person name="Lalanne C."/>
            <person name="Gautier V."/>
            <person name="Ament-Velasquez S.L."/>
            <person name="Kruys A."/>
            <person name="Hutchinson M.I."/>
            <person name="Powell A.J."/>
            <person name="Barry K."/>
            <person name="Miller A.N."/>
            <person name="Grigoriev I.V."/>
            <person name="Debuchy R."/>
            <person name="Gladieux P."/>
            <person name="Hiltunen Thoren M."/>
            <person name="Johannesson H."/>
        </authorList>
    </citation>
    <scope>NUCLEOTIDE SEQUENCE</scope>
    <source>
        <strain evidence="2">CBS 232.78</strain>
    </source>
</reference>
<gene>
    <name evidence="2" type="ORF">B0H63DRAFT_60239</name>
</gene>
<feature type="compositionally biased region" description="Polar residues" evidence="1">
    <location>
        <begin position="530"/>
        <end position="562"/>
    </location>
</feature>
<keyword evidence="3" id="KW-1185">Reference proteome</keyword>
<feature type="compositionally biased region" description="Low complexity" evidence="1">
    <location>
        <begin position="752"/>
        <end position="772"/>
    </location>
</feature>
<sequence>MATPSGLKAPKPVDAGAVSAPGRPASTFKVTPVPVPKPGSVPSLPPSANNAAAAARASSNTAVPARSTTPVMPQSSAGFGLLAPAEANLQDATSGPHRDGRIRNPVPSKLKGKTDGSKGNFSVMHMEVAGRNEATERDAQAKRTSESTELAAKLAFQNGYVSLRRNRFVHVPDDLVVKPFVPAATTPAPDPASSPSSRRSTLGPEETKSEQARLLTLLRSLQPILVVDQICKALAFFGGIPGAPPPVDGLFPQSAEANGSGGLFIGWIAEIFPKLGGNSAQQALSDVQRLDMSEFTRRRRGRPKGSKATKSRRDKGMKKGTGKPTPGSDISQPGGDVDESWADLEENSMEISDDVEKNVLLLAQAASPRHISQLHAEPEAQEQSAGPEHLEAAIETSARTALPGAPVGNDITTNGNSSTKKRGRPKGSKNRPKEPTSASLDSLGEAPPLSPVARASQTQMTLSKALEAPRLSQPPVGNPSFTAVNSATATPANKKVSAKTKGPVNHQGLGEKLAGAPVGTVGYAPADLSSVGQAQPSPSSAHQTVQNLTYQAPQATPGSQGQAPSVLALPALPTPPTPSIAGPAQAKLAGNTGQKRKRKSAKDSSAVRLGASTEGAGLVPSAKANGLTLPTPPKHPVPELTKAAGITVGPPPPKRQRKAKDPRLPSKKQSDASICHVAAVGAAPVPTGKPSPVVAPNSSPRPAATPVATMLHATKPESIPALVPTAVGPAVSSAHSPHHGHFEVQSPTMNLEAQENYEAQLQAQQEQQAEAESSPMTTQNRGDSRQLLTNHLQQHQQQFQQRQQQHIPAVQSRSPNPQLQQPKSQTGSPMIPQQQTRTSQSHYSQYRPPNSQYSQHQHQQNYPSASPSASASTPLPQKPQPQAQQAQQSQQPQNAQQPQQLQQTPQAQHHAPPPPPSAPLQQQFTGQQQAAQVSVQQSQPYLTNSQHSQQFGTSQPQYSTSQQQYSNGQQQHATQQRYQQQLVNSSAGTASYTAHHSPQFSTSTSSDFSPTDGNYRSSAAGLNTSYSSQRSQSSTPTSTTAYRANATHNVPPHHSSSFGAGSTAGQQRSTSTTQNMQNLTGVQPYSSTTPTDWHLFDTSNLDTSGSQGTLGLSNTGYPISSANGRAAANPGTSYATGTLANFNTSGLGGSGDRYYGAGRR</sequence>
<feature type="compositionally biased region" description="Polar residues" evidence="1">
    <location>
        <begin position="811"/>
        <end position="844"/>
    </location>
</feature>
<feature type="compositionally biased region" description="Polar residues" evidence="1">
    <location>
        <begin position="1014"/>
        <end position="1023"/>
    </location>
</feature>
<evidence type="ECO:0000256" key="1">
    <source>
        <dbReference type="SAM" id="MobiDB-lite"/>
    </source>
</evidence>
<evidence type="ECO:0000313" key="2">
    <source>
        <dbReference type="EMBL" id="KAK3394855.1"/>
    </source>
</evidence>
<feature type="compositionally biased region" description="Low complexity" evidence="1">
    <location>
        <begin position="1024"/>
        <end position="1040"/>
    </location>
</feature>
<feature type="region of interest" description="Disordered" evidence="1">
    <location>
        <begin position="181"/>
        <end position="208"/>
    </location>
</feature>
<feature type="region of interest" description="Disordered" evidence="1">
    <location>
        <begin position="375"/>
        <end position="516"/>
    </location>
</feature>
<proteinExistence type="predicted"/>
<feature type="compositionally biased region" description="Low complexity" evidence="1">
    <location>
        <begin position="46"/>
        <end position="65"/>
    </location>
</feature>
<name>A0AAE0U8V4_9PEZI</name>
<feature type="compositionally biased region" description="Basic residues" evidence="1">
    <location>
        <begin position="419"/>
        <end position="430"/>
    </location>
</feature>
<feature type="region of interest" description="Disordered" evidence="1">
    <location>
        <begin position="728"/>
        <end position="1100"/>
    </location>
</feature>
<feature type="compositionally biased region" description="Low complexity" evidence="1">
    <location>
        <begin position="997"/>
        <end position="1012"/>
    </location>
</feature>
<feature type="region of interest" description="Disordered" evidence="1">
    <location>
        <begin position="90"/>
        <end position="120"/>
    </location>
</feature>
<feature type="compositionally biased region" description="Basic residues" evidence="1">
    <location>
        <begin position="297"/>
        <end position="321"/>
    </location>
</feature>
<feature type="compositionally biased region" description="Polar residues" evidence="1">
    <location>
        <begin position="1054"/>
        <end position="1100"/>
    </location>
</feature>
<feature type="compositionally biased region" description="Low complexity" evidence="1">
    <location>
        <begin position="952"/>
        <end position="981"/>
    </location>
</feature>
<feature type="region of interest" description="Disordered" evidence="1">
    <location>
        <begin position="528"/>
        <end position="704"/>
    </location>
</feature>
<feature type="compositionally biased region" description="Low complexity" evidence="1">
    <location>
        <begin position="786"/>
        <end position="806"/>
    </location>
</feature>
<feature type="compositionally biased region" description="Low complexity" evidence="1">
    <location>
        <begin position="182"/>
        <end position="201"/>
    </location>
</feature>
<feature type="compositionally biased region" description="Low complexity" evidence="1">
    <location>
        <begin position="919"/>
        <end position="939"/>
    </location>
</feature>
<comment type="caution">
    <text evidence="2">The sequence shown here is derived from an EMBL/GenBank/DDBJ whole genome shotgun (WGS) entry which is preliminary data.</text>
</comment>
<dbReference type="AlphaFoldDB" id="A0AAE0U8V4"/>